<proteinExistence type="predicted"/>
<evidence type="ECO:0000313" key="2">
    <source>
        <dbReference type="Proteomes" id="UP001152888"/>
    </source>
</evidence>
<accession>A0A9P0KH27</accession>
<organism evidence="1 2">
    <name type="scientific">Acanthoscelides obtectus</name>
    <name type="common">Bean weevil</name>
    <name type="synonym">Bruchus obtectus</name>
    <dbReference type="NCBI Taxonomy" id="200917"/>
    <lineage>
        <taxon>Eukaryota</taxon>
        <taxon>Metazoa</taxon>
        <taxon>Ecdysozoa</taxon>
        <taxon>Arthropoda</taxon>
        <taxon>Hexapoda</taxon>
        <taxon>Insecta</taxon>
        <taxon>Pterygota</taxon>
        <taxon>Neoptera</taxon>
        <taxon>Endopterygota</taxon>
        <taxon>Coleoptera</taxon>
        <taxon>Polyphaga</taxon>
        <taxon>Cucujiformia</taxon>
        <taxon>Chrysomeloidea</taxon>
        <taxon>Chrysomelidae</taxon>
        <taxon>Bruchinae</taxon>
        <taxon>Bruchini</taxon>
        <taxon>Acanthoscelides</taxon>
    </lineage>
</organism>
<dbReference type="AlphaFoldDB" id="A0A9P0KH27"/>
<name>A0A9P0KH27_ACAOB</name>
<comment type="caution">
    <text evidence="1">The sequence shown here is derived from an EMBL/GenBank/DDBJ whole genome shotgun (WGS) entry which is preliminary data.</text>
</comment>
<evidence type="ECO:0000313" key="1">
    <source>
        <dbReference type="EMBL" id="CAH1972610.1"/>
    </source>
</evidence>
<reference evidence="1" key="1">
    <citation type="submission" date="2022-03" db="EMBL/GenBank/DDBJ databases">
        <authorList>
            <person name="Sayadi A."/>
        </authorList>
    </citation>
    <scope>NUCLEOTIDE SEQUENCE</scope>
</reference>
<keyword evidence="2" id="KW-1185">Reference proteome</keyword>
<sequence length="32" mass="3939">MFKDDTFQWRLAYLTEIFNSLTYGKLHQLMRA</sequence>
<dbReference type="Proteomes" id="UP001152888">
    <property type="component" value="Unassembled WGS sequence"/>
</dbReference>
<protein>
    <submittedName>
        <fullName evidence="1">Uncharacterized protein</fullName>
    </submittedName>
</protein>
<dbReference type="EMBL" id="CAKOFQ010006800">
    <property type="protein sequence ID" value="CAH1972610.1"/>
    <property type="molecule type" value="Genomic_DNA"/>
</dbReference>
<gene>
    <name evidence="1" type="ORF">ACAOBT_LOCUS10094</name>
</gene>